<dbReference type="AlphaFoldDB" id="C5DB22"/>
<proteinExistence type="predicted"/>
<keyword evidence="2" id="KW-0614">Plasmid</keyword>
<evidence type="ECO:0000313" key="2">
    <source>
        <dbReference type="EMBL" id="ACS26092.1"/>
    </source>
</evidence>
<dbReference type="HOGENOM" id="CLU_2699463_0_0_9"/>
<sequence length="73" mass="8036">MAASEMVTGRKLVLVLYEGKDKDGKDIFRNQTFNVKYDSDIQSMYDAAAAIASLCNGALSRVETTVTSHIFND</sequence>
<evidence type="ECO:0000259" key="1">
    <source>
        <dbReference type="Pfam" id="PF07872"/>
    </source>
</evidence>
<gene>
    <name evidence="2" type="ordered locus">GWCH70_3457</name>
</gene>
<accession>C5DB22</accession>
<feature type="domain" description="DUF1659" evidence="1">
    <location>
        <begin position="3"/>
        <end position="70"/>
    </location>
</feature>
<dbReference type="Pfam" id="PF07872">
    <property type="entry name" value="DUF1659"/>
    <property type="match status" value="1"/>
</dbReference>
<geneLocation type="plasmid" evidence="2">
    <name>pWCH7001</name>
</geneLocation>
<name>C5DB22_GEOSW</name>
<dbReference type="InterPro" id="IPR012454">
    <property type="entry name" value="DUF1659"/>
</dbReference>
<dbReference type="EMBL" id="CP001639">
    <property type="protein sequence ID" value="ACS26092.1"/>
    <property type="molecule type" value="Genomic_DNA"/>
</dbReference>
<dbReference type="OrthoDB" id="1955198at2"/>
<protein>
    <recommendedName>
        <fullName evidence="1">DUF1659 domain-containing protein</fullName>
    </recommendedName>
</protein>
<organism evidence="2">
    <name type="scientific">Geobacillus sp. (strain WCH70)</name>
    <dbReference type="NCBI Taxonomy" id="471223"/>
    <lineage>
        <taxon>Bacteria</taxon>
        <taxon>Bacillati</taxon>
        <taxon>Bacillota</taxon>
        <taxon>Bacilli</taxon>
        <taxon>Bacillales</taxon>
        <taxon>Anoxybacillaceae</taxon>
        <taxon>Geobacillus</taxon>
    </lineage>
</organism>
<reference evidence="2" key="1">
    <citation type="submission" date="2009-06" db="EMBL/GenBank/DDBJ databases">
        <title>Complete sequence of plasmid 1 of Geopacillus sp. WCH70.</title>
        <authorList>
            <consortium name="US DOE Joint Genome Institute"/>
            <person name="Lucas S."/>
            <person name="Copeland A."/>
            <person name="Lapidus A."/>
            <person name="Glavina del Rio T."/>
            <person name="Dalin E."/>
            <person name="Tice H."/>
            <person name="Bruce D."/>
            <person name="Goodwin L."/>
            <person name="Pitluck S."/>
            <person name="Chertkov O."/>
            <person name="Brettin T."/>
            <person name="Detter J.C."/>
            <person name="Han C."/>
            <person name="Larimer F."/>
            <person name="Land M."/>
            <person name="Hauser L."/>
            <person name="Kyrpides N."/>
            <person name="Mikhailova N."/>
            <person name="Brumm P."/>
            <person name="Mead D.A."/>
            <person name="Richardson P."/>
        </authorList>
    </citation>
    <scope>NUCLEOTIDE SEQUENCE [LARGE SCALE GENOMIC DNA]</scope>
    <source>
        <plasmid evidence="2">pWCH7001</plasmid>
        <plasmid evidence="2">WCH70</plasmid>
    </source>
</reference>
<dbReference type="KEGG" id="gwc:GWCH70_3457"/>